<dbReference type="EMBL" id="JBBPCO010000002">
    <property type="protein sequence ID" value="MEK8088770.1"/>
    <property type="molecule type" value="Genomic_DNA"/>
</dbReference>
<dbReference type="RefSeq" id="WP_341369835.1">
    <property type="nucleotide sequence ID" value="NZ_JBBPCO010000002.1"/>
</dbReference>
<keyword evidence="1" id="KW-0472">Membrane</keyword>
<proteinExistence type="predicted"/>
<dbReference type="InterPro" id="IPR052928">
    <property type="entry name" value="Desiccation-related_membrane"/>
</dbReference>
<evidence type="ECO:0000313" key="3">
    <source>
        <dbReference type="Proteomes" id="UP001446205"/>
    </source>
</evidence>
<evidence type="ECO:0000313" key="2">
    <source>
        <dbReference type="EMBL" id="MEK8088770.1"/>
    </source>
</evidence>
<feature type="transmembrane region" description="Helical" evidence="1">
    <location>
        <begin position="12"/>
        <end position="28"/>
    </location>
</feature>
<dbReference type="Proteomes" id="UP001446205">
    <property type="component" value="Unassembled WGS sequence"/>
</dbReference>
<keyword evidence="3" id="KW-1185">Reference proteome</keyword>
<reference evidence="2 3" key="1">
    <citation type="submission" date="2024-04" db="EMBL/GenBank/DDBJ databases">
        <authorList>
            <person name="Abashina T."/>
            <person name="Shaikin A."/>
        </authorList>
    </citation>
    <scope>NUCLEOTIDE SEQUENCE [LARGE SCALE GENOMIC DNA]</scope>
    <source>
        <strain evidence="2 3">AAFK</strain>
    </source>
</reference>
<accession>A0ABU9D7S6</accession>
<organism evidence="2 3">
    <name type="scientific">Thermithiobacillus plumbiphilus</name>
    <dbReference type="NCBI Taxonomy" id="1729899"/>
    <lineage>
        <taxon>Bacteria</taxon>
        <taxon>Pseudomonadati</taxon>
        <taxon>Pseudomonadota</taxon>
        <taxon>Acidithiobacillia</taxon>
        <taxon>Acidithiobacillales</taxon>
        <taxon>Thermithiobacillaceae</taxon>
        <taxon>Thermithiobacillus</taxon>
    </lineage>
</organism>
<sequence length="112" mass="12645">MAHEDHQSSGMYLILGALLGAAISLLFAPQSGREVRSGIRDRAQRTMDRVRSTPETLNARISELLDNIGDRTQELVERAGLLTQEEKESLHSAIEADRSELERLRKRISHMH</sequence>
<dbReference type="Pfam" id="PF12732">
    <property type="entry name" value="YtxH"/>
    <property type="match status" value="1"/>
</dbReference>
<name>A0ABU9D7S6_9PROT</name>
<keyword evidence="1" id="KW-0812">Transmembrane</keyword>
<dbReference type="PANTHER" id="PTHR35792:SF2">
    <property type="entry name" value="GENERAL STRESS PROTEIN"/>
    <property type="match status" value="1"/>
</dbReference>
<dbReference type="InterPro" id="IPR024623">
    <property type="entry name" value="YtxH"/>
</dbReference>
<gene>
    <name evidence="2" type="ORF">WOB96_03245</name>
</gene>
<comment type="caution">
    <text evidence="2">The sequence shown here is derived from an EMBL/GenBank/DDBJ whole genome shotgun (WGS) entry which is preliminary data.</text>
</comment>
<evidence type="ECO:0000256" key="1">
    <source>
        <dbReference type="SAM" id="Phobius"/>
    </source>
</evidence>
<protein>
    <submittedName>
        <fullName evidence="2">YtxH domain-containing protein</fullName>
    </submittedName>
</protein>
<keyword evidence="1" id="KW-1133">Transmembrane helix</keyword>
<dbReference type="PANTHER" id="PTHR35792">
    <property type="entry name" value="GENERAL STRESS PROTEIN"/>
    <property type="match status" value="1"/>
</dbReference>